<accession>A0AAV4LUN9</accession>
<comment type="caution">
    <text evidence="1">The sequence shown here is derived from an EMBL/GenBank/DDBJ whole genome shotgun (WGS) entry which is preliminary data.</text>
</comment>
<gene>
    <name evidence="1" type="ORF">BcabD6B2_33330</name>
</gene>
<keyword evidence="2" id="KW-1185">Reference proteome</keyword>
<evidence type="ECO:0000313" key="2">
    <source>
        <dbReference type="Proteomes" id="UP001497744"/>
    </source>
</evidence>
<name>A0AAV4LUN9_BABCB</name>
<organism evidence="1 2">
    <name type="scientific">Babesia caballi</name>
    <dbReference type="NCBI Taxonomy" id="5871"/>
    <lineage>
        <taxon>Eukaryota</taxon>
        <taxon>Sar</taxon>
        <taxon>Alveolata</taxon>
        <taxon>Apicomplexa</taxon>
        <taxon>Aconoidasida</taxon>
        <taxon>Piroplasmida</taxon>
        <taxon>Babesiidae</taxon>
        <taxon>Babesia</taxon>
    </lineage>
</organism>
<dbReference type="GeneID" id="94195379"/>
<dbReference type="AlphaFoldDB" id="A0AAV4LUN9"/>
<evidence type="ECO:0000313" key="1">
    <source>
        <dbReference type="EMBL" id="GIX63898.1"/>
    </source>
</evidence>
<dbReference type="EMBL" id="BPLF01000002">
    <property type="protein sequence ID" value="GIX63898.1"/>
    <property type="molecule type" value="Genomic_DNA"/>
</dbReference>
<proteinExistence type="predicted"/>
<reference evidence="1 2" key="1">
    <citation type="submission" date="2021-06" db="EMBL/GenBank/DDBJ databases">
        <title>Genome sequence of Babesia caballi.</title>
        <authorList>
            <person name="Yamagishi J."/>
            <person name="Kidaka T."/>
            <person name="Ochi A."/>
        </authorList>
    </citation>
    <scope>NUCLEOTIDE SEQUENCE [LARGE SCALE GENOMIC DNA]</scope>
    <source>
        <strain evidence="1">USDA-D6B2</strain>
    </source>
</reference>
<dbReference type="RefSeq" id="XP_067715967.1">
    <property type="nucleotide sequence ID" value="XM_067859866.1"/>
</dbReference>
<protein>
    <submittedName>
        <fullName evidence="1">AMIN domain-containing protein</fullName>
    </submittedName>
</protein>
<sequence length="183" mass="19430">MKDMGYDPTYLNKSKLGSQVAQLLTSGQGFDGLGKPDGYSMYSDFIRQLETQYLLPSHNALNHPLTACYKFAKLYFTSQFTTSQGTKIDGTLDEIKKAVRSFKSSCSRSAQDLQSEVGSFISKAMTESFSPTSRENNDPSPSSPAGAIAGTLATLGLGGGAAAAYLFNVGGAKTIVNGLLRIG</sequence>
<dbReference type="Proteomes" id="UP001497744">
    <property type="component" value="Unassembled WGS sequence"/>
</dbReference>